<dbReference type="InterPro" id="IPR016032">
    <property type="entry name" value="Sig_transdc_resp-reg_C-effctor"/>
</dbReference>
<organism evidence="4 5">
    <name type="scientific">Dyadobacter chenwenxiniae</name>
    <dbReference type="NCBI Taxonomy" id="2906456"/>
    <lineage>
        <taxon>Bacteria</taxon>
        <taxon>Pseudomonadati</taxon>
        <taxon>Bacteroidota</taxon>
        <taxon>Cytophagia</taxon>
        <taxon>Cytophagales</taxon>
        <taxon>Spirosomataceae</taxon>
        <taxon>Dyadobacter</taxon>
    </lineage>
</organism>
<keyword evidence="2" id="KW-0067">ATP-binding</keyword>
<protein>
    <submittedName>
        <fullName evidence="4">AAA family ATPase</fullName>
    </submittedName>
</protein>
<dbReference type="InterPro" id="IPR027417">
    <property type="entry name" value="P-loop_NTPase"/>
</dbReference>
<evidence type="ECO:0000256" key="1">
    <source>
        <dbReference type="ARBA" id="ARBA00022741"/>
    </source>
</evidence>
<evidence type="ECO:0000259" key="3">
    <source>
        <dbReference type="PROSITE" id="PS50043"/>
    </source>
</evidence>
<dbReference type="InterPro" id="IPR000792">
    <property type="entry name" value="Tscrpt_reg_LuxR_C"/>
</dbReference>
<evidence type="ECO:0000313" key="5">
    <source>
        <dbReference type="Proteomes" id="UP001139000"/>
    </source>
</evidence>
<comment type="caution">
    <text evidence="4">The sequence shown here is derived from an EMBL/GenBank/DDBJ whole genome shotgun (WGS) entry which is preliminary data.</text>
</comment>
<dbReference type="CDD" id="cd06170">
    <property type="entry name" value="LuxR_C_like"/>
    <property type="match status" value="1"/>
</dbReference>
<dbReference type="InterPro" id="IPR003593">
    <property type="entry name" value="AAA+_ATPase"/>
</dbReference>
<evidence type="ECO:0000256" key="2">
    <source>
        <dbReference type="ARBA" id="ARBA00022840"/>
    </source>
</evidence>
<accession>A0A9X1PJZ0</accession>
<dbReference type="Pfam" id="PF00196">
    <property type="entry name" value="GerE"/>
    <property type="match status" value="1"/>
</dbReference>
<dbReference type="Pfam" id="PF13191">
    <property type="entry name" value="AAA_16"/>
    <property type="match status" value="1"/>
</dbReference>
<sequence length="865" mass="98457">MELIERSGFLTRLNTQFDDTINGEGHCILLSGEAGMGKTSLVKAFCNERKGDCMIFKGTCDALFTPRPLAPLYDIIWQLGNDTLTQTGNKGSRGDLFADFLHEMKNLAEPSVIIFEDIHWADEATLDFIKFLSRRINQLRCLFILTYRNDEIHSRHPLRNLLGQLPIDSFSRLELLPLSKHAVDRMAAEKGYSGEDVYEISGGNPFYVTEILASYSSGLPESIKDSILSVCARQSDETRNVWEILSVAPTGLEIKYLEKIVPTYTRMIMQSLDCKILLLKADKLFFKHELYRRTIESSISPFAKTALNKSILDLLLEADEPEQETERIIHHAERANEYDLMLRYIPVAARQAISLGAHQEAAKLYCTAITYYKGQDMARLIHYYESYAYECYLTNQTREAIKYQEKLLALFQQQNDVEKIGDCMRFLSRLWWFEGNRTEAEKYGFQAVEVLEKQPDSQVKAQAFSNISQLKMLSHQPHECMAWGQLAIAMAKKLDDMETLSHALNNVGTVQMEMPELKQLGASVLQESLHIALKGSFHEHAARAYTNLGASSIRLKDFAFAKKVLDEGIQYCEKRELDSWTNYMLSLNARMDMETGAWDDAYRTAEQLLANDEHPSVVTIGPMIIVGTIKMRRAEAGALPILLRAQEKAFETMELQRIIPAMVALLEYEWLTGEKVLSNQELDRTIEMTETMGNIYENSEFCFWLLKVRSQKISVDGLYEKYKSCNHTLATRTTQFWHVAGCPYEEALTLFDGEELDKSNAIKLVQKMGATATYQKLKSLMLASGIRRIPRGMRQTTSSNVANLTLRELTVLQLLKEGMQNKEIASKLFISSKTVDHHISALLVKLNVNSRVKAVNEALKLEILK</sequence>
<evidence type="ECO:0000313" key="4">
    <source>
        <dbReference type="EMBL" id="MCF0061775.1"/>
    </source>
</evidence>
<dbReference type="PANTHER" id="PTHR16305">
    <property type="entry name" value="TESTICULAR SOLUBLE ADENYLYL CYCLASE"/>
    <property type="match status" value="1"/>
</dbReference>
<dbReference type="SUPFAM" id="SSF46894">
    <property type="entry name" value="C-terminal effector domain of the bipartite response regulators"/>
    <property type="match status" value="1"/>
</dbReference>
<dbReference type="SUPFAM" id="SSF52540">
    <property type="entry name" value="P-loop containing nucleoside triphosphate hydrolases"/>
    <property type="match status" value="1"/>
</dbReference>
<dbReference type="SUPFAM" id="SSF48452">
    <property type="entry name" value="TPR-like"/>
    <property type="match status" value="2"/>
</dbReference>
<dbReference type="GO" id="GO:0005524">
    <property type="term" value="F:ATP binding"/>
    <property type="evidence" value="ECO:0007669"/>
    <property type="project" value="UniProtKB-KW"/>
</dbReference>
<dbReference type="InterPro" id="IPR011990">
    <property type="entry name" value="TPR-like_helical_dom_sf"/>
</dbReference>
<dbReference type="SMART" id="SM00421">
    <property type="entry name" value="HTH_LUXR"/>
    <property type="match status" value="1"/>
</dbReference>
<name>A0A9X1PJZ0_9BACT</name>
<dbReference type="GO" id="GO:0005737">
    <property type="term" value="C:cytoplasm"/>
    <property type="evidence" value="ECO:0007669"/>
    <property type="project" value="TreeGrafter"/>
</dbReference>
<dbReference type="PRINTS" id="PR00038">
    <property type="entry name" value="HTHLUXR"/>
</dbReference>
<dbReference type="Gene3D" id="1.10.10.10">
    <property type="entry name" value="Winged helix-like DNA-binding domain superfamily/Winged helix DNA-binding domain"/>
    <property type="match status" value="1"/>
</dbReference>
<dbReference type="GO" id="GO:0006355">
    <property type="term" value="P:regulation of DNA-templated transcription"/>
    <property type="evidence" value="ECO:0007669"/>
    <property type="project" value="InterPro"/>
</dbReference>
<keyword evidence="1" id="KW-0547">Nucleotide-binding</keyword>
<dbReference type="GO" id="GO:0004016">
    <property type="term" value="F:adenylate cyclase activity"/>
    <property type="evidence" value="ECO:0007669"/>
    <property type="project" value="TreeGrafter"/>
</dbReference>
<dbReference type="PANTHER" id="PTHR16305:SF28">
    <property type="entry name" value="GUANYLATE CYCLASE DOMAIN-CONTAINING PROTEIN"/>
    <property type="match status" value="1"/>
</dbReference>
<dbReference type="Gene3D" id="1.25.40.10">
    <property type="entry name" value="Tetratricopeptide repeat domain"/>
    <property type="match status" value="1"/>
</dbReference>
<keyword evidence="5" id="KW-1185">Reference proteome</keyword>
<dbReference type="InterPro" id="IPR041664">
    <property type="entry name" value="AAA_16"/>
</dbReference>
<dbReference type="RefSeq" id="WP_234655039.1">
    <property type="nucleotide sequence ID" value="NZ_CP094997.1"/>
</dbReference>
<proteinExistence type="predicted"/>
<dbReference type="PROSITE" id="PS00622">
    <property type="entry name" value="HTH_LUXR_1"/>
    <property type="match status" value="1"/>
</dbReference>
<dbReference type="Gene3D" id="3.40.50.300">
    <property type="entry name" value="P-loop containing nucleotide triphosphate hydrolases"/>
    <property type="match status" value="1"/>
</dbReference>
<dbReference type="EMBL" id="JAJTTC010000001">
    <property type="protein sequence ID" value="MCF0061775.1"/>
    <property type="molecule type" value="Genomic_DNA"/>
</dbReference>
<dbReference type="PROSITE" id="PS50043">
    <property type="entry name" value="HTH_LUXR_2"/>
    <property type="match status" value="1"/>
</dbReference>
<dbReference type="SMART" id="SM00382">
    <property type="entry name" value="AAA"/>
    <property type="match status" value="1"/>
</dbReference>
<dbReference type="AlphaFoldDB" id="A0A9X1PJZ0"/>
<dbReference type="CDD" id="cd00009">
    <property type="entry name" value="AAA"/>
    <property type="match status" value="1"/>
</dbReference>
<gene>
    <name evidence="4" type="ORF">LXM26_09735</name>
</gene>
<dbReference type="GO" id="GO:0003677">
    <property type="term" value="F:DNA binding"/>
    <property type="evidence" value="ECO:0007669"/>
    <property type="project" value="InterPro"/>
</dbReference>
<dbReference type="InterPro" id="IPR036388">
    <property type="entry name" value="WH-like_DNA-bd_sf"/>
</dbReference>
<reference evidence="4" key="1">
    <citation type="submission" date="2021-12" db="EMBL/GenBank/DDBJ databases">
        <title>Novel species in genus Dyadobacter.</title>
        <authorList>
            <person name="Ma C."/>
        </authorList>
    </citation>
    <scope>NUCLEOTIDE SEQUENCE</scope>
    <source>
        <strain evidence="4">LJ419</strain>
    </source>
</reference>
<feature type="domain" description="HTH luxR-type" evidence="3">
    <location>
        <begin position="797"/>
        <end position="862"/>
    </location>
</feature>
<dbReference type="Proteomes" id="UP001139000">
    <property type="component" value="Unassembled WGS sequence"/>
</dbReference>